<dbReference type="SUPFAM" id="SSF55729">
    <property type="entry name" value="Acyl-CoA N-acyltransferases (Nat)"/>
    <property type="match status" value="1"/>
</dbReference>
<dbReference type="PANTHER" id="PTHR13355:SF11">
    <property type="entry name" value="GLUCOSAMINE 6-PHOSPHATE N-ACETYLTRANSFERASE"/>
    <property type="match status" value="1"/>
</dbReference>
<keyword evidence="2" id="KW-0808">Transferase</keyword>
<reference evidence="2" key="1">
    <citation type="journal article" date="2011" name="J. Bacteriol.">
        <title>Genome sequence of the vertebrate gut symbiont Lactobacillus reuteri ATCC 53608.</title>
        <authorList>
            <person name="Heavens D."/>
            <person name="Tailford L.E."/>
            <person name="Crossman L."/>
            <person name="Jeffers F."/>
            <person name="Mackenzie D.A."/>
            <person name="Caccamo M."/>
            <person name="Juge N."/>
        </authorList>
    </citation>
    <scope>NUCLEOTIDE SEQUENCE [LARGE SCALE GENOMIC DNA]</scope>
    <source>
        <strain evidence="2">ATCC 53608</strain>
    </source>
</reference>
<organism evidence="2">
    <name type="scientific">Limosilactobacillus reuteri subsp. suis (strain ATCC 53608 / LMG 31752 / 1063)</name>
    <name type="common">Lactobacillus reuteri</name>
    <dbReference type="NCBI Taxonomy" id="927703"/>
    <lineage>
        <taxon>Bacteria</taxon>
        <taxon>Bacillati</taxon>
        <taxon>Bacillota</taxon>
        <taxon>Bacilli</taxon>
        <taxon>Lactobacillales</taxon>
        <taxon>Lactobacillaceae</taxon>
        <taxon>Limosilactobacillus</taxon>
    </lineage>
</organism>
<protein>
    <submittedName>
        <fullName evidence="2">Putative acetyltransferase</fullName>
    </submittedName>
</protein>
<dbReference type="AlphaFoldDB" id="A0A0S4NLH1"/>
<dbReference type="CDD" id="cd04301">
    <property type="entry name" value="NAT_SF"/>
    <property type="match status" value="1"/>
</dbReference>
<accession>A0A0S4NLH1</accession>
<feature type="domain" description="N-acetyltransferase" evidence="1">
    <location>
        <begin position="6"/>
        <end position="145"/>
    </location>
</feature>
<dbReference type="InterPro" id="IPR016181">
    <property type="entry name" value="Acyl_CoA_acyltransferase"/>
</dbReference>
<dbReference type="GO" id="GO:0004343">
    <property type="term" value="F:glucosamine 6-phosphate N-acetyltransferase activity"/>
    <property type="evidence" value="ECO:0007669"/>
    <property type="project" value="TreeGrafter"/>
</dbReference>
<dbReference type="Gene3D" id="3.40.630.30">
    <property type="match status" value="1"/>
</dbReference>
<reference evidence="2" key="2">
    <citation type="submission" date="2011-05" db="EMBL/GenBank/DDBJ databases">
        <authorList>
            <person name="Davey R."/>
        </authorList>
    </citation>
    <scope>NUCLEOTIDE SEQUENCE</scope>
    <source>
        <strain evidence="2">ATCC 53608</strain>
    </source>
</reference>
<accession>F8KE78</accession>
<dbReference type="HOGENOM" id="CLU_056607_3_0_9"/>
<evidence type="ECO:0000313" key="2">
    <source>
        <dbReference type="EMBL" id="CCC03304.1"/>
    </source>
</evidence>
<sequence>MQWFDKQFTELTVNELFAILKLRAQVFNGEQQSSYPDPDDSDSLAHHVFATTNGEVVAYARYFIQNDVVTFGRVVVAPQARGIGLGGKIIEHLLSGIKVNFPNFKITIHAQAYVEDFYKKYGFASVGDHFIEAEREHVAMVHEPLNDIYDK</sequence>
<name>A0A0S4NLH1_LIMR5</name>
<proteinExistence type="predicted"/>
<dbReference type="InterPro" id="IPR039143">
    <property type="entry name" value="GNPNAT1-like"/>
</dbReference>
<dbReference type="InterPro" id="IPR000182">
    <property type="entry name" value="GNAT_dom"/>
</dbReference>
<evidence type="ECO:0000259" key="1">
    <source>
        <dbReference type="PROSITE" id="PS51186"/>
    </source>
</evidence>
<dbReference type="PROSITE" id="PS51186">
    <property type="entry name" value="GNAT"/>
    <property type="match status" value="1"/>
</dbReference>
<dbReference type="PANTHER" id="PTHR13355">
    <property type="entry name" value="GLUCOSAMINE 6-PHOSPHATE N-ACETYLTRANSFERASE"/>
    <property type="match status" value="1"/>
</dbReference>
<dbReference type="EMBL" id="FR854363">
    <property type="protein sequence ID" value="CCC03304.1"/>
    <property type="molecule type" value="Genomic_DNA"/>
</dbReference>
<gene>
    <name evidence="2" type="ORF">LRATCC53608_0553</name>
</gene>
<dbReference type="RefSeq" id="WP_003674795.1">
    <property type="nucleotide sequence ID" value="NZ_JBKZCG010000019.1"/>
</dbReference>
<dbReference type="Pfam" id="PF13673">
    <property type="entry name" value="Acetyltransf_10"/>
    <property type="match status" value="1"/>
</dbReference>